<feature type="compositionally biased region" description="Polar residues" evidence="1">
    <location>
        <begin position="210"/>
        <end position="220"/>
    </location>
</feature>
<accession>A0A1H5RY59</accession>
<feature type="region of interest" description="Disordered" evidence="1">
    <location>
        <begin position="201"/>
        <end position="238"/>
    </location>
</feature>
<feature type="compositionally biased region" description="Polar residues" evidence="1">
    <location>
        <begin position="229"/>
        <end position="238"/>
    </location>
</feature>
<protein>
    <submittedName>
        <fullName evidence="2">Uncharacterized protein</fullName>
    </submittedName>
</protein>
<proteinExistence type="predicted"/>
<organism evidence="2 3">
    <name type="scientific">Jhaorihella thermophila</name>
    <dbReference type="NCBI Taxonomy" id="488547"/>
    <lineage>
        <taxon>Bacteria</taxon>
        <taxon>Pseudomonadati</taxon>
        <taxon>Pseudomonadota</taxon>
        <taxon>Alphaproteobacteria</taxon>
        <taxon>Rhodobacterales</taxon>
        <taxon>Paracoccaceae</taxon>
        <taxon>Jhaorihella</taxon>
    </lineage>
</organism>
<gene>
    <name evidence="2" type="ORF">SAMN05421751_101203</name>
</gene>
<name>A0A1H5RY59_9RHOB</name>
<evidence type="ECO:0000256" key="1">
    <source>
        <dbReference type="SAM" id="MobiDB-lite"/>
    </source>
</evidence>
<dbReference type="AlphaFoldDB" id="A0A1H5RY59"/>
<evidence type="ECO:0000313" key="2">
    <source>
        <dbReference type="EMBL" id="SEF42638.1"/>
    </source>
</evidence>
<evidence type="ECO:0000313" key="3">
    <source>
        <dbReference type="Proteomes" id="UP000236742"/>
    </source>
</evidence>
<sequence length="313" mass="33941">MWTWRRAERSRRCRRSHSCGHSPVSREIAPGDRLGASLAGLRPAPPESPPSRCRADRARAAGHRGSSSAAPIFGRMAEVKRIFFPTGTSAARSRTFGHRAVAHLRAANGERADPGLDAALRPMAVPHNTLEAVRQDLFGMARNESVGLDPQRSRQLPSRPVPGNLGQRVILKFRLTQGDDVCIVLYGVSFLLEVLAGFSTRHDTPPSQTPSPISGHSSTRPSDHMCGSSEYSGTSQTRSRSRWLGPLILYRPSPAVTPAFDTPASKRFRPAFGPRKPAWTFEGATPKLPQSGSPHVLRLIGTNALGYTCASDS</sequence>
<feature type="compositionally biased region" description="Basic residues" evidence="1">
    <location>
        <begin position="8"/>
        <end position="18"/>
    </location>
</feature>
<dbReference type="Proteomes" id="UP000236742">
    <property type="component" value="Unassembled WGS sequence"/>
</dbReference>
<keyword evidence="3" id="KW-1185">Reference proteome</keyword>
<reference evidence="2 3" key="1">
    <citation type="submission" date="2016-10" db="EMBL/GenBank/DDBJ databases">
        <authorList>
            <person name="de Groot N.N."/>
        </authorList>
    </citation>
    <scope>NUCLEOTIDE SEQUENCE [LARGE SCALE GENOMIC DNA]</scope>
    <source>
        <strain evidence="2 3">DSM 23413</strain>
    </source>
</reference>
<dbReference type="EMBL" id="FNVD01000001">
    <property type="protein sequence ID" value="SEF42638.1"/>
    <property type="molecule type" value="Genomic_DNA"/>
</dbReference>
<feature type="region of interest" description="Disordered" evidence="1">
    <location>
        <begin position="1"/>
        <end position="67"/>
    </location>
</feature>